<dbReference type="Pfam" id="PF13324">
    <property type="entry name" value="GCIP_N"/>
    <property type="match status" value="1"/>
</dbReference>
<evidence type="ECO:0000259" key="8">
    <source>
        <dbReference type="Pfam" id="PF13324"/>
    </source>
</evidence>
<evidence type="ECO:0000256" key="2">
    <source>
        <dbReference type="ARBA" id="ARBA00004496"/>
    </source>
</evidence>
<dbReference type="Gene3D" id="1.20.1420.10">
    <property type="entry name" value="Talin, central domain"/>
    <property type="match status" value="1"/>
</dbReference>
<comment type="caution">
    <text evidence="10">The sequence shown here is derived from an EMBL/GenBank/DDBJ whole genome shotgun (WGS) entry which is preliminary data.</text>
</comment>
<protein>
    <submittedName>
        <fullName evidence="10">Cyclin-D1-binding protein 1</fullName>
    </submittedName>
</protein>
<dbReference type="Gene3D" id="1.20.1410.10">
    <property type="entry name" value="I/LWEQ domain"/>
    <property type="match status" value="1"/>
</dbReference>
<dbReference type="InterPro" id="IPR026907">
    <property type="entry name" value="GCIP-like"/>
</dbReference>
<feature type="domain" description="Cyclin-D1-binding protein 1-like C-terminal" evidence="9">
    <location>
        <begin position="233"/>
        <end position="339"/>
    </location>
</feature>
<accession>A0AAD5THC8</accession>
<feature type="region of interest" description="Disordered" evidence="7">
    <location>
        <begin position="209"/>
        <end position="239"/>
    </location>
</feature>
<feature type="domain" description="Cyclin-D1-binding protein 1-like N-terminal" evidence="8">
    <location>
        <begin position="71"/>
        <end position="210"/>
    </location>
</feature>
<dbReference type="PANTHER" id="PTHR15492">
    <property type="entry name" value="CYCLIN D1-BINDING PROTEIN 1"/>
    <property type="match status" value="1"/>
</dbReference>
<proteinExistence type="inferred from homology"/>
<organism evidence="10 11">
    <name type="scientific">Geranomyces variabilis</name>
    <dbReference type="NCBI Taxonomy" id="109894"/>
    <lineage>
        <taxon>Eukaryota</taxon>
        <taxon>Fungi</taxon>
        <taxon>Fungi incertae sedis</taxon>
        <taxon>Chytridiomycota</taxon>
        <taxon>Chytridiomycota incertae sedis</taxon>
        <taxon>Chytridiomycetes</taxon>
        <taxon>Spizellomycetales</taxon>
        <taxon>Powellomycetaceae</taxon>
        <taxon>Geranomyces</taxon>
    </lineage>
</organism>
<evidence type="ECO:0000259" key="9">
    <source>
        <dbReference type="Pfam" id="PF20936"/>
    </source>
</evidence>
<evidence type="ECO:0000256" key="6">
    <source>
        <dbReference type="ARBA" id="ARBA00023306"/>
    </source>
</evidence>
<dbReference type="AlphaFoldDB" id="A0AAD5THC8"/>
<sequence>MAASLTPAPPQQQQVSFDAELTNLIDLALRFVRELAEPATTAAAESANASSSHCSSPSPPYNPASFRAAIKNGANVLSHNATKLSLIAPEKSADTPKIISEMQTAVLHITAVISSVPPHLGTSLQSEIRAKTTSLLFDVAALANRFLSVPRTLDAGAAGVGYMSSTSLVWKACEVLEEMSMTNGEAAAKKVASRVELVQDAIDEVQETLEGGAGGANEDEGWGELVGGNGDEDDDDLGSAEMTPVEKELATKCLTIMKAAKLLLRKTSRTLPTDANASSAVAARDVEEERGRMQDELARLADQTSRHVDDLVACIEPGIPVSELADAAGLLAGTCSDVVSLAKALADDDEQAAKWLDMCGAQVTKVLEEILSRRTVR</sequence>
<dbReference type="InterPro" id="IPR049317">
    <property type="entry name" value="GCIP-like_N"/>
</dbReference>
<reference evidence="10" key="1">
    <citation type="submission" date="2020-05" db="EMBL/GenBank/DDBJ databases">
        <title>Phylogenomic resolution of chytrid fungi.</title>
        <authorList>
            <person name="Stajich J.E."/>
            <person name="Amses K."/>
            <person name="Simmons R."/>
            <person name="Seto K."/>
            <person name="Myers J."/>
            <person name="Bonds A."/>
            <person name="Quandt C.A."/>
            <person name="Barry K."/>
            <person name="Liu P."/>
            <person name="Grigoriev I."/>
            <person name="Longcore J.E."/>
            <person name="James T.Y."/>
        </authorList>
    </citation>
    <scope>NUCLEOTIDE SEQUENCE</scope>
    <source>
        <strain evidence="10">JEL0379</strain>
    </source>
</reference>
<evidence type="ECO:0000256" key="4">
    <source>
        <dbReference type="ARBA" id="ARBA00022490"/>
    </source>
</evidence>
<dbReference type="EMBL" id="JADGJQ010000040">
    <property type="protein sequence ID" value="KAJ3176519.1"/>
    <property type="molecule type" value="Genomic_DNA"/>
</dbReference>
<evidence type="ECO:0000313" key="10">
    <source>
        <dbReference type="EMBL" id="KAJ3176519.1"/>
    </source>
</evidence>
<gene>
    <name evidence="10" type="primary">CCNDBP1</name>
    <name evidence="10" type="ORF">HDU87_005213</name>
</gene>
<keyword evidence="5" id="KW-0539">Nucleus</keyword>
<dbReference type="PANTHER" id="PTHR15492:SF1">
    <property type="entry name" value="CYCLIN-D1-BINDING PROTEIN 1"/>
    <property type="match status" value="1"/>
</dbReference>
<evidence type="ECO:0000256" key="3">
    <source>
        <dbReference type="ARBA" id="ARBA00008940"/>
    </source>
</evidence>
<comment type="similarity">
    <text evidence="3">Belongs to the CCNDBP1 family.</text>
</comment>
<evidence type="ECO:0000256" key="5">
    <source>
        <dbReference type="ARBA" id="ARBA00023242"/>
    </source>
</evidence>
<dbReference type="Proteomes" id="UP001212152">
    <property type="component" value="Unassembled WGS sequence"/>
</dbReference>
<keyword evidence="11" id="KW-1185">Reference proteome</keyword>
<dbReference type="Pfam" id="PF20936">
    <property type="entry name" value="GCIP_C"/>
    <property type="match status" value="1"/>
</dbReference>
<evidence type="ECO:0000256" key="7">
    <source>
        <dbReference type="SAM" id="MobiDB-lite"/>
    </source>
</evidence>
<evidence type="ECO:0000256" key="1">
    <source>
        <dbReference type="ARBA" id="ARBA00004123"/>
    </source>
</evidence>
<comment type="subcellular location">
    <subcellularLocation>
        <location evidence="2">Cytoplasm</location>
    </subcellularLocation>
    <subcellularLocation>
        <location evidence="1">Nucleus</location>
    </subcellularLocation>
</comment>
<dbReference type="GO" id="GO:0005634">
    <property type="term" value="C:nucleus"/>
    <property type="evidence" value="ECO:0007669"/>
    <property type="project" value="UniProtKB-SubCell"/>
</dbReference>
<dbReference type="GO" id="GO:0005737">
    <property type="term" value="C:cytoplasm"/>
    <property type="evidence" value="ECO:0007669"/>
    <property type="project" value="UniProtKB-SubCell"/>
</dbReference>
<keyword evidence="4" id="KW-0963">Cytoplasm</keyword>
<evidence type="ECO:0000313" key="11">
    <source>
        <dbReference type="Proteomes" id="UP001212152"/>
    </source>
</evidence>
<name>A0AAD5THC8_9FUNG</name>
<keyword evidence="6" id="KW-0131">Cell cycle</keyword>
<dbReference type="InterPro" id="IPR049318">
    <property type="entry name" value="GCIP_C"/>
</dbReference>